<proteinExistence type="inferred from homology"/>
<keyword evidence="6 8" id="KW-0472">Membrane</keyword>
<keyword evidence="3 8" id="KW-1134">Transmembrane beta strand</keyword>
<feature type="domain" description="TonB-dependent receptor plug" evidence="11">
    <location>
        <begin position="4"/>
        <end position="101"/>
    </location>
</feature>
<dbReference type="InterPro" id="IPR039426">
    <property type="entry name" value="TonB-dep_rcpt-like"/>
</dbReference>
<dbReference type="GO" id="GO:0009279">
    <property type="term" value="C:cell outer membrane"/>
    <property type="evidence" value="ECO:0007669"/>
    <property type="project" value="UniProtKB-SubCell"/>
</dbReference>
<dbReference type="AlphaFoldDB" id="A0A511XQF0"/>
<evidence type="ECO:0000313" key="13">
    <source>
        <dbReference type="Proteomes" id="UP000321746"/>
    </source>
</evidence>
<dbReference type="InterPro" id="IPR000531">
    <property type="entry name" value="Beta-barrel_TonB"/>
</dbReference>
<dbReference type="SUPFAM" id="SSF56935">
    <property type="entry name" value="Porins"/>
    <property type="match status" value="1"/>
</dbReference>
<evidence type="ECO:0000256" key="7">
    <source>
        <dbReference type="ARBA" id="ARBA00023237"/>
    </source>
</evidence>
<dbReference type="Pfam" id="PF00593">
    <property type="entry name" value="TonB_dep_Rec_b-barrel"/>
    <property type="match status" value="1"/>
</dbReference>
<evidence type="ECO:0000256" key="8">
    <source>
        <dbReference type="PROSITE-ProRule" id="PRU01360"/>
    </source>
</evidence>
<dbReference type="Proteomes" id="UP000321746">
    <property type="component" value="Unassembled WGS sequence"/>
</dbReference>
<evidence type="ECO:0000259" key="11">
    <source>
        <dbReference type="Pfam" id="PF07715"/>
    </source>
</evidence>
<evidence type="ECO:0000256" key="3">
    <source>
        <dbReference type="ARBA" id="ARBA00022452"/>
    </source>
</evidence>
<evidence type="ECO:0000256" key="6">
    <source>
        <dbReference type="ARBA" id="ARBA00023136"/>
    </source>
</evidence>
<evidence type="ECO:0000256" key="2">
    <source>
        <dbReference type="ARBA" id="ARBA00022448"/>
    </source>
</evidence>
<dbReference type="EMBL" id="BJYG01000076">
    <property type="protein sequence ID" value="GEN65172.1"/>
    <property type="molecule type" value="Genomic_DNA"/>
</dbReference>
<evidence type="ECO:0000256" key="5">
    <source>
        <dbReference type="ARBA" id="ARBA00023077"/>
    </source>
</evidence>
<keyword evidence="2 8" id="KW-0813">Transport</keyword>
<keyword evidence="13" id="KW-1185">Reference proteome</keyword>
<feature type="domain" description="TonB-dependent receptor-like beta-barrel" evidence="10">
    <location>
        <begin position="203"/>
        <end position="665"/>
    </location>
</feature>
<sequence>MPPQTVARSQSGMTRDYIAKQSPAVSPSVMLSALPGVVGGASDPYGGSAHDGLTVRGLTQGEIGYVMQGIPLGDPVNPNIFSADMVDNENIGAMTLTQGSSDIWAPFYSAVGGQVTIDTVMPGSTMGGLLDLSYGNNNMRREFLRLDSGEIGHSGIKAFASYSNNHYDQWRGLGGVDRHHVDFKAVNEWGDDNHVWANFGWNHQSGQSLRYPTMAQYEEYGNHYNWDANYTPGDTNYRKFHTQTRTDTLASIQAHLNLHHGMTLDITPYYIADAAFYNGGENLSNEGSYLGNQQLGNLNLPWQTNGVTTAMSFDHESESTGGITTAFTWKTGHNTLTLGNWYAYLQHSELESFTPADYSGSVSNSFGKYPIIVGGKVLTGYDINFKQQTNALFINDKYSALNDKLILNAGFREVMVYRVATNEIPGENYMNGGSYAEPLPQFSATYFITKNDQLYVNGTTSFRAPGSEEIYVDLWDPNGHGVPTEQRRTEQKSEFAIGEEVGFRHKGLVSFSLALFNYNLVHHQVNSSNYIGTQLVTQPIDMGGETIRGLQAEVGLRPWHHFSPYIAFQYLHTTIDNNYMVGGYALPTAGKTMVMSPTLSGSAGINYDDGHIFGNLFASWAGKQYSTFMNDESIPAYVVGNLTAGYRFNNVGFMKHPQIQINVSNFANNHYLSGVYGYSANAHAVNVGGHTIAGSAPSYYIGSTPAVICSVTTGF</sequence>
<dbReference type="Gene3D" id="2.40.170.20">
    <property type="entry name" value="TonB-dependent receptor, beta-barrel domain"/>
    <property type="match status" value="1"/>
</dbReference>
<evidence type="ECO:0000256" key="1">
    <source>
        <dbReference type="ARBA" id="ARBA00004571"/>
    </source>
</evidence>
<evidence type="ECO:0000256" key="9">
    <source>
        <dbReference type="RuleBase" id="RU003357"/>
    </source>
</evidence>
<comment type="subcellular location">
    <subcellularLocation>
        <location evidence="1 8">Cell outer membrane</location>
        <topology evidence="1 8">Multi-pass membrane protein</topology>
    </subcellularLocation>
</comment>
<evidence type="ECO:0000313" key="12">
    <source>
        <dbReference type="EMBL" id="GEN65172.1"/>
    </source>
</evidence>
<keyword evidence="7 8" id="KW-0998">Cell outer membrane</keyword>
<name>A0A511XQF0_9PROT</name>
<protein>
    <submittedName>
        <fullName evidence="12">TonB-dependent receptor</fullName>
    </submittedName>
</protein>
<comment type="caution">
    <text evidence="12">The sequence shown here is derived from an EMBL/GenBank/DDBJ whole genome shotgun (WGS) entry which is preliminary data.</text>
</comment>
<keyword evidence="4 8" id="KW-0812">Transmembrane</keyword>
<dbReference type="InterPro" id="IPR036942">
    <property type="entry name" value="Beta-barrel_TonB_sf"/>
</dbReference>
<accession>A0A511XQF0</accession>
<dbReference type="PROSITE" id="PS52016">
    <property type="entry name" value="TONB_DEPENDENT_REC_3"/>
    <property type="match status" value="1"/>
</dbReference>
<evidence type="ECO:0000256" key="4">
    <source>
        <dbReference type="ARBA" id="ARBA00022692"/>
    </source>
</evidence>
<reference evidence="12 13" key="1">
    <citation type="submission" date="2019-07" db="EMBL/GenBank/DDBJ databases">
        <title>Whole genome shotgun sequence of Acetobacter oeni NBRC 105207.</title>
        <authorList>
            <person name="Hosoyama A."/>
            <person name="Uohara A."/>
            <person name="Ohji S."/>
            <person name="Ichikawa N."/>
        </authorList>
    </citation>
    <scope>NUCLEOTIDE SEQUENCE [LARGE SCALE GENOMIC DNA]</scope>
    <source>
        <strain evidence="12 13">NBRC 105207</strain>
    </source>
</reference>
<evidence type="ECO:0000259" key="10">
    <source>
        <dbReference type="Pfam" id="PF00593"/>
    </source>
</evidence>
<keyword evidence="5 9" id="KW-0798">TonB box</keyword>
<dbReference type="InterPro" id="IPR012910">
    <property type="entry name" value="Plug_dom"/>
</dbReference>
<comment type="similarity">
    <text evidence="8 9">Belongs to the TonB-dependent receptor family.</text>
</comment>
<gene>
    <name evidence="12" type="ORF">AOE01nite_33960</name>
</gene>
<organism evidence="12 13">
    <name type="scientific">Acetobacter oeni</name>
    <dbReference type="NCBI Taxonomy" id="304077"/>
    <lineage>
        <taxon>Bacteria</taxon>
        <taxon>Pseudomonadati</taxon>
        <taxon>Pseudomonadota</taxon>
        <taxon>Alphaproteobacteria</taxon>
        <taxon>Acetobacterales</taxon>
        <taxon>Acetobacteraceae</taxon>
        <taxon>Acetobacter</taxon>
    </lineage>
</organism>
<keyword evidence="12" id="KW-0675">Receptor</keyword>
<dbReference type="Pfam" id="PF07715">
    <property type="entry name" value="Plug"/>
    <property type="match status" value="1"/>
</dbReference>